<dbReference type="RefSeq" id="WP_007133691.1">
    <property type="nucleotide sequence ID" value="NZ_GL629647.1"/>
</dbReference>
<organism evidence="1 2">
    <name type="scientific">Segatella salivae DSM 15606</name>
    <dbReference type="NCBI Taxonomy" id="888832"/>
    <lineage>
        <taxon>Bacteria</taxon>
        <taxon>Pseudomonadati</taxon>
        <taxon>Bacteroidota</taxon>
        <taxon>Bacteroidia</taxon>
        <taxon>Bacteroidales</taxon>
        <taxon>Prevotellaceae</taxon>
        <taxon>Segatella</taxon>
    </lineage>
</organism>
<accession>E6MLP4</accession>
<sequence>MEGKEVRKTLQEHCINLAWLAEQLGISPQGLNSRLNAHLFKSSYLQEITNILQKDIFGIGTKPNMQPILNIRVRDNITKELSTTNFPVIEYVSIPAFAGCLGFIYYGKDAAPKYEAGDIIFILPETEAITPGRKYLIITDSDRFVRFAYEADKKGRVRLSAINPATDTEGARIYPDTEIKTSDILHAYKVVGSISREQI</sequence>
<reference evidence="1 2" key="1">
    <citation type="submission" date="2010-12" db="EMBL/GenBank/DDBJ databases">
        <authorList>
            <person name="Muzny D."/>
            <person name="Qin X."/>
            <person name="Deng J."/>
            <person name="Jiang H."/>
            <person name="Liu Y."/>
            <person name="Qu J."/>
            <person name="Song X.-Z."/>
            <person name="Zhang L."/>
            <person name="Thornton R."/>
            <person name="Coyle M."/>
            <person name="Francisco L."/>
            <person name="Jackson L."/>
            <person name="Javaid M."/>
            <person name="Korchina V."/>
            <person name="Kovar C."/>
            <person name="Mata R."/>
            <person name="Mathew T."/>
            <person name="Ngo R."/>
            <person name="Nguyen L."/>
            <person name="Nguyen N."/>
            <person name="Okwuonu G."/>
            <person name="Ongeri F."/>
            <person name="Pham C."/>
            <person name="Simmons D."/>
            <person name="Wilczek-Boney K."/>
            <person name="Hale W."/>
            <person name="Jakkamsetti A."/>
            <person name="Pham P."/>
            <person name="Ruth R."/>
            <person name="San Lucas F."/>
            <person name="Warren J."/>
            <person name="Zhang J."/>
            <person name="Zhao Z."/>
            <person name="Zhou C."/>
            <person name="Zhu D."/>
            <person name="Lee S."/>
            <person name="Bess C."/>
            <person name="Blankenburg K."/>
            <person name="Forbes L."/>
            <person name="Fu Q."/>
            <person name="Gubbala S."/>
            <person name="Hirani K."/>
            <person name="Jayaseelan J.C."/>
            <person name="Lara F."/>
            <person name="Munidasa M."/>
            <person name="Palculict T."/>
            <person name="Patil S."/>
            <person name="Pu L.-L."/>
            <person name="Saada N."/>
            <person name="Tang L."/>
            <person name="Weissenberger G."/>
            <person name="Zhu Y."/>
            <person name="Hemphill L."/>
            <person name="Shang Y."/>
            <person name="Youmans B."/>
            <person name="Ayvaz T."/>
            <person name="Ross M."/>
            <person name="Santibanez J."/>
            <person name="Aqrawi P."/>
            <person name="Gross S."/>
            <person name="Joshi V."/>
            <person name="Fowler G."/>
            <person name="Nazareth L."/>
            <person name="Reid J."/>
            <person name="Worley K."/>
            <person name="Petrosino J."/>
            <person name="Highlander S."/>
            <person name="Gibbs R."/>
        </authorList>
    </citation>
    <scope>NUCLEOTIDE SEQUENCE [LARGE SCALE GENOMIC DNA]</scope>
    <source>
        <strain evidence="1 2">DSM 15606</strain>
    </source>
</reference>
<dbReference type="Proteomes" id="UP000003874">
    <property type="component" value="Unassembled WGS sequence"/>
</dbReference>
<dbReference type="EMBL" id="AEQO01000041">
    <property type="protein sequence ID" value="EFV05444.1"/>
    <property type="molecule type" value="Genomic_DNA"/>
</dbReference>
<keyword evidence="2" id="KW-1185">Reference proteome</keyword>
<dbReference type="STRING" id="888832.HMPREF9420_0411"/>
<proteinExistence type="predicted"/>
<dbReference type="OrthoDB" id="796548at2"/>
<gene>
    <name evidence="1" type="ORF">HMPREF9420_0411</name>
</gene>
<comment type="caution">
    <text evidence="1">The sequence shown here is derived from an EMBL/GenBank/DDBJ whole genome shotgun (WGS) entry which is preliminary data.</text>
</comment>
<dbReference type="HOGENOM" id="CLU_1371142_0_0_10"/>
<evidence type="ECO:0000313" key="2">
    <source>
        <dbReference type="Proteomes" id="UP000003874"/>
    </source>
</evidence>
<dbReference type="AlphaFoldDB" id="E6MLP4"/>
<evidence type="ECO:0000313" key="1">
    <source>
        <dbReference type="EMBL" id="EFV05444.1"/>
    </source>
</evidence>
<name>E6MLP4_9BACT</name>
<protein>
    <submittedName>
        <fullName evidence="1">Uncharacterized protein</fullName>
    </submittedName>
</protein>